<evidence type="ECO:0000256" key="7">
    <source>
        <dbReference type="ARBA" id="ARBA00044504"/>
    </source>
</evidence>
<dbReference type="InterPro" id="IPR036259">
    <property type="entry name" value="MFS_trans_sf"/>
</dbReference>
<evidence type="ECO:0000313" key="9">
    <source>
        <dbReference type="EMBL" id="KAK1434003.1"/>
    </source>
</evidence>
<evidence type="ECO:0000256" key="2">
    <source>
        <dbReference type="ARBA" id="ARBA00007015"/>
    </source>
</evidence>
<comment type="subcellular location">
    <subcellularLocation>
        <location evidence="1">Membrane</location>
        <topology evidence="1">Multi-pass membrane protein</topology>
    </subcellularLocation>
</comment>
<comment type="caution">
    <text evidence="9">The sequence shown here is derived from an EMBL/GenBank/DDBJ whole genome shotgun (WGS) entry which is preliminary data.</text>
</comment>
<feature type="transmembrane region" description="Helical" evidence="8">
    <location>
        <begin position="290"/>
        <end position="309"/>
    </location>
</feature>
<feature type="transmembrane region" description="Helical" evidence="8">
    <location>
        <begin position="76"/>
        <end position="101"/>
    </location>
</feature>
<dbReference type="CDD" id="cd17484">
    <property type="entry name" value="MFS_FBT"/>
    <property type="match status" value="1"/>
</dbReference>
<dbReference type="Gene3D" id="1.20.1250.20">
    <property type="entry name" value="MFS general substrate transporter like domains"/>
    <property type="match status" value="1"/>
</dbReference>
<feature type="transmembrane region" description="Helical" evidence="8">
    <location>
        <begin position="257"/>
        <end position="278"/>
    </location>
</feature>
<dbReference type="NCBIfam" id="TIGR00788">
    <property type="entry name" value="fbt"/>
    <property type="match status" value="1"/>
</dbReference>
<evidence type="ECO:0000256" key="4">
    <source>
        <dbReference type="ARBA" id="ARBA00022692"/>
    </source>
</evidence>
<evidence type="ECO:0000256" key="6">
    <source>
        <dbReference type="ARBA" id="ARBA00023136"/>
    </source>
</evidence>
<feature type="transmembrane region" description="Helical" evidence="8">
    <location>
        <begin position="424"/>
        <end position="446"/>
    </location>
</feature>
<evidence type="ECO:0000256" key="3">
    <source>
        <dbReference type="ARBA" id="ARBA00022448"/>
    </source>
</evidence>
<dbReference type="InterPro" id="IPR039309">
    <property type="entry name" value="BT1"/>
</dbReference>
<keyword evidence="6 8" id="KW-0472">Membrane</keyword>
<accession>A0AAD8L6P8</accession>
<sequence length="485" mass="53297">MDEDESRRRKETGIGDLILRPVSWFKMLSGKLSLRFVLAVIIVYGINQGLSIGLYRVSVQYYMKDVLKLQPSEAQFYSGIIQIPWIIKPLWGLMTDIVPIFRLRRRPYFIFAGLVGSIAMLIPAFSTRLPHICAILSFMTAGAGVAIADVTIDACVTEHSISHPSLAGDMQSLCGLSSSIGQLVGFAMSGVLVHIIGPQGVFGVLSIPAGLVVLVGMMLQEPLVHSYSHKRVSQKFIDAIKTMTTALKTPDVWRPCLYMYLSLALGVSIHEGMFYWYTDAKGGPSFSQEVIGSIFSVGAIGSLLGVLLYQNVFRSHPFRGVLFWTQLLYGASSLLDLLLVLRLNLKVGVPDYIFAVMDEGVSKMIGRLRWMPLLVLSSKLCPSGIEGTFFALLMSIDHIGTLTSSWAGSVLLHVLNVTRIQFDNLWVVILIRSFARLLPISLLFLVPSSDPNSTILPSELLVPKKGDDVLESGNAEMISLVNNSI</sequence>
<dbReference type="GO" id="GO:0016020">
    <property type="term" value="C:membrane"/>
    <property type="evidence" value="ECO:0007669"/>
    <property type="project" value="UniProtKB-SubCell"/>
</dbReference>
<comment type="similarity">
    <text evidence="2">Belongs to the major facilitator superfamily. Folate-biopterin transporter (TC 2.A.71) family.</text>
</comment>
<evidence type="ECO:0000256" key="5">
    <source>
        <dbReference type="ARBA" id="ARBA00022989"/>
    </source>
</evidence>
<dbReference type="PANTHER" id="PTHR31585">
    <property type="entry name" value="FOLATE-BIOPTERIN TRANSPORTER 1, CHLOROPLASTIC"/>
    <property type="match status" value="1"/>
</dbReference>
<protein>
    <recommendedName>
        <fullName evidence="11">Folate-biopterin transporter 3</fullName>
    </recommendedName>
</protein>
<evidence type="ECO:0000256" key="1">
    <source>
        <dbReference type="ARBA" id="ARBA00004141"/>
    </source>
</evidence>
<keyword evidence="3" id="KW-0813">Transport</keyword>
<gene>
    <name evidence="9" type="ORF">QVD17_10921</name>
</gene>
<comment type="similarity">
    <text evidence="7">Belongs to the major facilitator superfamily. Phosphate:H(+) symporter (TC 2.A.1.9) family.</text>
</comment>
<name>A0AAD8L6P8_TARER</name>
<organism evidence="9 10">
    <name type="scientific">Tagetes erecta</name>
    <name type="common">African marigold</name>
    <dbReference type="NCBI Taxonomy" id="13708"/>
    <lineage>
        <taxon>Eukaryota</taxon>
        <taxon>Viridiplantae</taxon>
        <taxon>Streptophyta</taxon>
        <taxon>Embryophyta</taxon>
        <taxon>Tracheophyta</taxon>
        <taxon>Spermatophyta</taxon>
        <taxon>Magnoliopsida</taxon>
        <taxon>eudicotyledons</taxon>
        <taxon>Gunneridae</taxon>
        <taxon>Pentapetalae</taxon>
        <taxon>asterids</taxon>
        <taxon>campanulids</taxon>
        <taxon>Asterales</taxon>
        <taxon>Asteraceae</taxon>
        <taxon>Asteroideae</taxon>
        <taxon>Heliantheae alliance</taxon>
        <taxon>Tageteae</taxon>
        <taxon>Tagetes</taxon>
    </lineage>
</organism>
<dbReference type="PANTHER" id="PTHR31585:SF11">
    <property type="entry name" value="FOLATE-BIOPTERIN TRANSPORTER 3-RELATED"/>
    <property type="match status" value="1"/>
</dbReference>
<dbReference type="InterPro" id="IPR004324">
    <property type="entry name" value="FBT"/>
</dbReference>
<reference evidence="9" key="1">
    <citation type="journal article" date="2023" name="bioRxiv">
        <title>Improved chromosome-level genome assembly for marigold (Tagetes erecta).</title>
        <authorList>
            <person name="Jiang F."/>
            <person name="Yuan L."/>
            <person name="Wang S."/>
            <person name="Wang H."/>
            <person name="Xu D."/>
            <person name="Wang A."/>
            <person name="Fan W."/>
        </authorList>
    </citation>
    <scope>NUCLEOTIDE SEQUENCE</scope>
    <source>
        <strain evidence="9">WSJ</strain>
        <tissue evidence="9">Leaf</tissue>
    </source>
</reference>
<feature type="transmembrane region" description="Helical" evidence="8">
    <location>
        <begin position="389"/>
        <end position="412"/>
    </location>
</feature>
<feature type="transmembrane region" description="Helical" evidence="8">
    <location>
        <begin position="36"/>
        <end position="56"/>
    </location>
</feature>
<dbReference type="EMBL" id="JAUHHV010000002">
    <property type="protein sequence ID" value="KAK1434003.1"/>
    <property type="molecule type" value="Genomic_DNA"/>
</dbReference>
<keyword evidence="10" id="KW-1185">Reference proteome</keyword>
<dbReference type="AlphaFoldDB" id="A0AAD8L6P8"/>
<dbReference type="Pfam" id="PF03092">
    <property type="entry name" value="BT1"/>
    <property type="match status" value="1"/>
</dbReference>
<evidence type="ECO:0000313" key="10">
    <source>
        <dbReference type="Proteomes" id="UP001229421"/>
    </source>
</evidence>
<keyword evidence="4 8" id="KW-0812">Transmembrane</keyword>
<evidence type="ECO:0000256" key="8">
    <source>
        <dbReference type="SAM" id="Phobius"/>
    </source>
</evidence>
<proteinExistence type="inferred from homology"/>
<feature type="transmembrane region" description="Helical" evidence="8">
    <location>
        <begin position="108"/>
        <end position="126"/>
    </location>
</feature>
<dbReference type="SUPFAM" id="SSF103473">
    <property type="entry name" value="MFS general substrate transporter"/>
    <property type="match status" value="1"/>
</dbReference>
<feature type="transmembrane region" description="Helical" evidence="8">
    <location>
        <begin position="321"/>
        <end position="341"/>
    </location>
</feature>
<evidence type="ECO:0008006" key="11">
    <source>
        <dbReference type="Google" id="ProtNLM"/>
    </source>
</evidence>
<feature type="transmembrane region" description="Helical" evidence="8">
    <location>
        <begin position="201"/>
        <end position="219"/>
    </location>
</feature>
<dbReference type="Proteomes" id="UP001229421">
    <property type="component" value="Unassembled WGS sequence"/>
</dbReference>
<keyword evidence="5 8" id="KW-1133">Transmembrane helix</keyword>